<reference evidence="2" key="2">
    <citation type="journal article" date="2016" name="Front. Microbiol.">
        <title>The Regulatory Protein RosR Affects Rhizobium leguminosarum bv. trifolii Protein Profiles, Cell Surface Properties, and Symbiosis with Clover.</title>
        <authorList>
            <person name="Rachwal K."/>
            <person name="Boguszewska A."/>
            <person name="Kopcinska J."/>
            <person name="Karas M."/>
            <person name="Tchorzewski M."/>
            <person name="Janczarek M."/>
        </authorList>
    </citation>
    <scope>NUCLEOTIDE SEQUENCE</scope>
    <source>
        <strain evidence="2">Rt24.2</strain>
    </source>
</reference>
<dbReference type="PANTHER" id="PTHR22916:SF3">
    <property type="entry name" value="UDP-GLCNAC:BETAGAL BETA-1,3-N-ACETYLGLUCOSAMINYLTRANSFERASE-LIKE PROTEIN 1"/>
    <property type="match status" value="1"/>
</dbReference>
<feature type="domain" description="Glycosyltransferase 2-like" evidence="1">
    <location>
        <begin position="5"/>
        <end position="183"/>
    </location>
</feature>
<dbReference type="Pfam" id="PF00535">
    <property type="entry name" value="Glycos_transf_2"/>
    <property type="match status" value="1"/>
</dbReference>
<dbReference type="EMBL" id="KX485468">
    <property type="protein sequence ID" value="AOO87832.1"/>
    <property type="molecule type" value="Genomic_DNA"/>
</dbReference>
<name>A0A1B8RK83_RHILT</name>
<reference evidence="2" key="1">
    <citation type="journal article" date="2015" name="BMC Genomics">
        <title>Transcriptome profiling of a Rhizobium leguminosarum bv. trifolii rosR mutant reveals the role of the transcriptional regulator RosR in motility, synthesis of cell-surface components, and other cellular processes.</title>
        <authorList>
            <person name="Rachwal K."/>
            <person name="Matczynska E."/>
            <person name="Janczarek M."/>
        </authorList>
    </citation>
    <scope>NUCLEOTIDE SEQUENCE</scope>
    <source>
        <strain evidence="2">Rt24.2</strain>
    </source>
</reference>
<sequence length="294" mass="33782">MPRVSICIPAYKPDFFEQALKSAIGQSYGDTEIIVSDDCPTDAIANICERYQQHLSYSRNPKPSEFSNVIRLANLANGEYIKFLFDDDILNPFCVQFLFETLEESRHLGTRLAFSPRYLIDGKNRITSLVNHFGIADETKVIDGGAFIRVTAINHMNLIGEFSSVMFRKEDCFDEIGAFRLFRVDEDGIFRGILDLSAWIDLAKRGPIIGHPHPLSYFRQHANSTSNHEINPLFINGILYYEEVMKMAFEKGYMSREDLPVSMRRLLNHYGYWQNAYPQLMARIVELQAMLAKL</sequence>
<dbReference type="RefSeq" id="WP_018449016.1">
    <property type="nucleotide sequence ID" value="NZ_MAMO01000001.1"/>
</dbReference>
<organism evidence="2">
    <name type="scientific">Rhizobium leguminosarum bv. trifolii</name>
    <dbReference type="NCBI Taxonomy" id="386"/>
    <lineage>
        <taxon>Bacteria</taxon>
        <taxon>Pseudomonadati</taxon>
        <taxon>Pseudomonadota</taxon>
        <taxon>Alphaproteobacteria</taxon>
        <taxon>Hyphomicrobiales</taxon>
        <taxon>Rhizobiaceae</taxon>
        <taxon>Rhizobium/Agrobacterium group</taxon>
        <taxon>Rhizobium</taxon>
    </lineage>
</organism>
<dbReference type="PANTHER" id="PTHR22916">
    <property type="entry name" value="GLYCOSYLTRANSFERASE"/>
    <property type="match status" value="1"/>
</dbReference>
<dbReference type="GO" id="GO:0016758">
    <property type="term" value="F:hexosyltransferase activity"/>
    <property type="evidence" value="ECO:0007669"/>
    <property type="project" value="UniProtKB-ARBA"/>
</dbReference>
<accession>A0A1B8RK83</accession>
<dbReference type="InterPro" id="IPR001173">
    <property type="entry name" value="Glyco_trans_2-like"/>
</dbReference>
<dbReference type="Gene3D" id="3.90.550.10">
    <property type="entry name" value="Spore Coat Polysaccharide Biosynthesis Protein SpsA, Chain A"/>
    <property type="match status" value="1"/>
</dbReference>
<evidence type="ECO:0000313" key="2">
    <source>
        <dbReference type="EMBL" id="AOO87832.1"/>
    </source>
</evidence>
<proteinExistence type="predicted"/>
<keyword evidence="2" id="KW-0808">Transferase</keyword>
<dbReference type="SUPFAM" id="SSF53448">
    <property type="entry name" value="Nucleotide-diphospho-sugar transferases"/>
    <property type="match status" value="1"/>
</dbReference>
<protein>
    <submittedName>
        <fullName evidence="2">Glucosyltransferase</fullName>
    </submittedName>
</protein>
<dbReference type="InterPro" id="IPR029044">
    <property type="entry name" value="Nucleotide-diphossugar_trans"/>
</dbReference>
<evidence type="ECO:0000259" key="1">
    <source>
        <dbReference type="Pfam" id="PF00535"/>
    </source>
</evidence>
<dbReference type="AlphaFoldDB" id="A0A1B8RK83"/>
<dbReference type="GeneID" id="61428586"/>